<dbReference type="Gene3D" id="2.60.40.1080">
    <property type="match status" value="1"/>
</dbReference>
<evidence type="ECO:0000256" key="6">
    <source>
        <dbReference type="SAM" id="SignalP"/>
    </source>
</evidence>
<evidence type="ECO:0000313" key="10">
    <source>
        <dbReference type="Proteomes" id="UP001338137"/>
    </source>
</evidence>
<dbReference type="Gene3D" id="3.40.50.1820">
    <property type="entry name" value="alpha/beta hydrolase"/>
    <property type="match status" value="1"/>
</dbReference>
<keyword evidence="2" id="KW-0964">Secreted</keyword>
<dbReference type="InterPro" id="IPR029058">
    <property type="entry name" value="AB_hydrolase_fold"/>
</dbReference>
<feature type="chain" id="PRO_5045412311" evidence="6">
    <location>
        <begin position="29"/>
        <end position="1547"/>
    </location>
</feature>
<evidence type="ECO:0000256" key="4">
    <source>
        <dbReference type="ARBA" id="ARBA00022801"/>
    </source>
</evidence>
<evidence type="ECO:0000259" key="8">
    <source>
        <dbReference type="PROSITE" id="PS50853"/>
    </source>
</evidence>
<dbReference type="InterPro" id="IPR039448">
    <property type="entry name" value="Beta_helix"/>
</dbReference>
<dbReference type="InterPro" id="IPR011050">
    <property type="entry name" value="Pectin_lyase_fold/virulence"/>
</dbReference>
<evidence type="ECO:0000256" key="3">
    <source>
        <dbReference type="ARBA" id="ARBA00022729"/>
    </source>
</evidence>
<keyword evidence="10" id="KW-1185">Reference proteome</keyword>
<dbReference type="PANTHER" id="PTHR48081:SF13">
    <property type="entry name" value="ALPHA_BETA HYDROLASE"/>
    <property type="match status" value="1"/>
</dbReference>
<name>A0ABU6FVH4_9BACL</name>
<dbReference type="Pfam" id="PF00041">
    <property type="entry name" value="fn3"/>
    <property type="match status" value="1"/>
</dbReference>
<comment type="caution">
    <text evidence="9">The sequence shown here is derived from an EMBL/GenBank/DDBJ whole genome shotgun (WGS) entry which is preliminary data.</text>
</comment>
<dbReference type="Gene3D" id="2.60.40.10">
    <property type="entry name" value="Immunoglobulins"/>
    <property type="match status" value="1"/>
</dbReference>
<dbReference type="SMART" id="SM00060">
    <property type="entry name" value="FN3"/>
    <property type="match status" value="2"/>
</dbReference>
<feature type="domain" description="Fibronectin type-III" evidence="8">
    <location>
        <begin position="839"/>
        <end position="930"/>
    </location>
</feature>
<dbReference type="InterPro" id="IPR036116">
    <property type="entry name" value="FN3_sf"/>
</dbReference>
<dbReference type="SUPFAM" id="SSF51126">
    <property type="entry name" value="Pectin lyase-like"/>
    <property type="match status" value="1"/>
</dbReference>
<feature type="signal peptide" evidence="6">
    <location>
        <begin position="1"/>
        <end position="28"/>
    </location>
</feature>
<dbReference type="SUPFAM" id="SSF49265">
    <property type="entry name" value="Fibronectin type III"/>
    <property type="match status" value="1"/>
</dbReference>
<dbReference type="Pfam" id="PF00754">
    <property type="entry name" value="F5_F8_type_C"/>
    <property type="match status" value="1"/>
</dbReference>
<dbReference type="SMART" id="SM00710">
    <property type="entry name" value="PbH1"/>
    <property type="match status" value="8"/>
</dbReference>
<dbReference type="InterPro" id="IPR008979">
    <property type="entry name" value="Galactose-bd-like_sf"/>
</dbReference>
<gene>
    <name evidence="9" type="ORF">P4I72_01955</name>
</gene>
<dbReference type="Pfam" id="PF20434">
    <property type="entry name" value="BD-FAE"/>
    <property type="match status" value="1"/>
</dbReference>
<dbReference type="InterPro" id="IPR013783">
    <property type="entry name" value="Ig-like_fold"/>
</dbReference>
<feature type="domain" description="F5/8 type C" evidence="7">
    <location>
        <begin position="923"/>
        <end position="1061"/>
    </location>
</feature>
<dbReference type="Proteomes" id="UP001338137">
    <property type="component" value="Unassembled WGS sequence"/>
</dbReference>
<dbReference type="SUPFAM" id="SSF49785">
    <property type="entry name" value="Galactose-binding domain-like"/>
    <property type="match status" value="1"/>
</dbReference>
<dbReference type="InterPro" id="IPR050300">
    <property type="entry name" value="GDXG_lipolytic_enzyme"/>
</dbReference>
<evidence type="ECO:0000256" key="5">
    <source>
        <dbReference type="SAM" id="MobiDB-lite"/>
    </source>
</evidence>
<keyword evidence="3 6" id="KW-0732">Signal</keyword>
<feature type="region of interest" description="Disordered" evidence="5">
    <location>
        <begin position="42"/>
        <end position="61"/>
    </location>
</feature>
<dbReference type="PROSITE" id="PS00498">
    <property type="entry name" value="TYROSINASE_2"/>
    <property type="match status" value="1"/>
</dbReference>
<organism evidence="9 10">
    <name type="scientific">Paenibacillus alba</name>
    <dbReference type="NCBI Taxonomy" id="1197127"/>
    <lineage>
        <taxon>Bacteria</taxon>
        <taxon>Bacillati</taxon>
        <taxon>Bacillota</taxon>
        <taxon>Bacilli</taxon>
        <taxon>Bacillales</taxon>
        <taxon>Paenibacillaceae</taxon>
        <taxon>Paenibacillus</taxon>
    </lineage>
</organism>
<evidence type="ECO:0000313" key="9">
    <source>
        <dbReference type="EMBL" id="MEC0225887.1"/>
    </source>
</evidence>
<dbReference type="PROSITE" id="PS50022">
    <property type="entry name" value="FA58C_3"/>
    <property type="match status" value="1"/>
</dbReference>
<dbReference type="PANTHER" id="PTHR48081">
    <property type="entry name" value="AB HYDROLASE SUPERFAMILY PROTEIN C4A8.06C"/>
    <property type="match status" value="1"/>
</dbReference>
<proteinExistence type="predicted"/>
<evidence type="ECO:0000259" key="7">
    <source>
        <dbReference type="PROSITE" id="PS50022"/>
    </source>
</evidence>
<dbReference type="RefSeq" id="WP_326070327.1">
    <property type="nucleotide sequence ID" value="NZ_JARLKY010000004.1"/>
</dbReference>
<dbReference type="InterPro" id="IPR002227">
    <property type="entry name" value="Tyrosinase_Cu-bd"/>
</dbReference>
<dbReference type="InterPro" id="IPR000421">
    <property type="entry name" value="FA58C"/>
</dbReference>
<dbReference type="InterPro" id="IPR012334">
    <property type="entry name" value="Pectin_lyas_fold"/>
</dbReference>
<dbReference type="EMBL" id="JARLKY010000004">
    <property type="protein sequence ID" value="MEC0225887.1"/>
    <property type="molecule type" value="Genomic_DNA"/>
</dbReference>
<dbReference type="PROSITE" id="PS50853">
    <property type="entry name" value="FN3"/>
    <property type="match status" value="1"/>
</dbReference>
<dbReference type="Pfam" id="PF02368">
    <property type="entry name" value="Big_2"/>
    <property type="match status" value="1"/>
</dbReference>
<evidence type="ECO:0000256" key="1">
    <source>
        <dbReference type="ARBA" id="ARBA00004613"/>
    </source>
</evidence>
<dbReference type="Gene3D" id="2.160.20.10">
    <property type="entry name" value="Single-stranded right-handed beta-helix, Pectin lyase-like"/>
    <property type="match status" value="2"/>
</dbReference>
<dbReference type="CDD" id="cd00063">
    <property type="entry name" value="FN3"/>
    <property type="match status" value="1"/>
</dbReference>
<dbReference type="InterPro" id="IPR006626">
    <property type="entry name" value="PbH1"/>
</dbReference>
<sequence length="1547" mass="164569">MKCLLRSMEMRIALCIMLLMTVVSPNLQLETLSAESADTQLFYDNTPDEPSTPQPEGPEIEFFSDHFDDPDNYGSAGNVIIPSPWVQEGTGGSLAKTSTSTSAPSLPNLVKFDATDAMTLPLNTTGYGNIKLSYYTRASSYMSGSIVVEWSGNGGSSWTLLEEFKLPQGTAEQKNSESNKLKTWALGAGANNNTNLKIRFRVGEAMQANMYMDNVSIKGQAIPGIPPAVTPVPGPGPSTDPTPFPVPGGVNLYEDVEIGTAGTRPIYASIAVPSTLPTAPMPVVVYIHGGGWNHGDRKQALANICGYVTKRGYIGVSLDYRLTPEAPFPAQIQDVKLAVRYLRANAAAYHIDPDRIGVWGSSAGGHLASLLGTSGDLLTSDQVVLNTGNTVHVPDLEGSGGWQEYSDKVQAVADWFGPADFTTAFANNYSSVTALLGGNKAFTVPDQARLAMPGTYASPDDPPFWIRHGDADSTIPYTDSVTFANQLTAAGVSAVDFKVVPGQGHGFTGTASETANAEAWAFMDQHVKNRTVTEHILYKNSHTPTNPTNPNVSAVLDPSVFTLEANGSKELTVSLTPNDTLAQTVTWTTYDSGVATVSASGLTTALVTAASPGRTKIRANVTTSVNQQVYAESEITVMPQQQPPGPGPFVENEIGSLLPTDDTLIDSSKADANFNSATGTSAGLFSVSSGSTNKKYVYFKYDLSGLSDPAYTYIFQVAGKKGSSNTNVELSLYGIDNTDWVETGLTWGNAPLNNLAAAAFIGRFTVSTDKGASPELYSVDVSDYVRSHLSQGKVAFVVGDAANTGISLNIYSKEANGTSNPRPRLAVKEIIDISDDNTPPSWPSGSHLAVSNLGTDFINLYWPAAVDNKKVTQYRVYQNNTLLAALKGSTSYNAVGLSPGAAYTFSVEAVDAAGNISSSPLTFSRTTLSSPLTPLPVIGVTASGSDGNIEINTIDSNSYTRWSSSGDGQWIMYDLDEIKRVGYVGVGFYKGDVRATNFEIETSVDGTMWTQRFSGSSSGKTTAMQAFDLPDTDARFVRITGHGNSDGSTFISLTDVHMYAPFANGDTPVAIIPYVVPGPPPGAVPFTEPGMTNADGTNHPVHMPHATSGRVINVLNYGADLADNDTDDRPAIQAAIDAAVAGDEVYLPNGTYNLNTAPDGTTNLLLKTGVNLRGESESGTVLKTALNKVKNSTMLKAANQHELVISNLTLTSTWAGAYTTDHKVNNPASGGPDSLIVIANYGEYPSYNITIDQVTVEKFTRMGIRIDNSHDVVVKNSTFRNATDVGPGGSGYGVAIQGMAKVDRLGYDNDTRWNLVEDSSFEGPYLRHGALIQFVAHNNTVRNNYFHMTKLDAIDLHGELEYLNDIYGNLVTDIVTGGAVGLGNTGGTAPSNHSKSGPKNYIHDNIIRNSREGIVVTMGTPDTIIANNVIENTTNVDEASGIKVLNGPGTIIRNNIIRNNTAPNYWAILLERDKGDDKANYIGEGDPQNVQILNNTITGNFNGIGLQAGTGIVLRGNILANSGTNYLKAPGVTAVEEVEPPNGRVIR</sequence>
<dbReference type="SUPFAM" id="SSF49373">
    <property type="entry name" value="Invasin/intimin cell-adhesion fragments"/>
    <property type="match status" value="1"/>
</dbReference>
<dbReference type="Pfam" id="PF24517">
    <property type="entry name" value="CBM96"/>
    <property type="match status" value="1"/>
</dbReference>
<dbReference type="Pfam" id="PF13229">
    <property type="entry name" value="Beta_helix"/>
    <property type="match status" value="2"/>
</dbReference>
<dbReference type="InterPro" id="IPR008964">
    <property type="entry name" value="Invasin/intimin_cell_adhesion"/>
</dbReference>
<dbReference type="GO" id="GO:0016787">
    <property type="term" value="F:hydrolase activity"/>
    <property type="evidence" value="ECO:0007669"/>
    <property type="project" value="UniProtKB-KW"/>
</dbReference>
<dbReference type="SUPFAM" id="SSF53474">
    <property type="entry name" value="alpha/beta-Hydrolases"/>
    <property type="match status" value="1"/>
</dbReference>
<keyword evidence="4 9" id="KW-0378">Hydrolase</keyword>
<dbReference type="Gene3D" id="2.60.120.260">
    <property type="entry name" value="Galactose-binding domain-like"/>
    <property type="match status" value="2"/>
</dbReference>
<comment type="subcellular location">
    <subcellularLocation>
        <location evidence="1">Secreted</location>
    </subcellularLocation>
</comment>
<evidence type="ECO:0000256" key="2">
    <source>
        <dbReference type="ARBA" id="ARBA00022525"/>
    </source>
</evidence>
<dbReference type="InterPro" id="IPR055372">
    <property type="entry name" value="CBM96"/>
</dbReference>
<dbReference type="NCBIfam" id="NF033679">
    <property type="entry name" value="DNRLRE_dom"/>
    <property type="match status" value="1"/>
</dbReference>
<protein>
    <submittedName>
        <fullName evidence="9">Alpha/beta hydrolase fold domain-containing protein</fullName>
    </submittedName>
</protein>
<dbReference type="SMART" id="SM00635">
    <property type="entry name" value="BID_2"/>
    <property type="match status" value="1"/>
</dbReference>
<dbReference type="InterPro" id="IPR049492">
    <property type="entry name" value="BD-FAE-like_dom"/>
</dbReference>
<accession>A0ABU6FVH4</accession>
<dbReference type="InterPro" id="IPR003343">
    <property type="entry name" value="Big_2"/>
</dbReference>
<dbReference type="InterPro" id="IPR003961">
    <property type="entry name" value="FN3_dom"/>
</dbReference>
<reference evidence="9 10" key="1">
    <citation type="submission" date="2023-03" db="EMBL/GenBank/DDBJ databases">
        <title>Bacillus Genome Sequencing.</title>
        <authorList>
            <person name="Dunlap C."/>
        </authorList>
    </citation>
    <scope>NUCLEOTIDE SEQUENCE [LARGE SCALE GENOMIC DNA]</scope>
    <source>
        <strain evidence="9 10">BD-533</strain>
    </source>
</reference>